<dbReference type="Pfam" id="PF00498">
    <property type="entry name" value="FHA"/>
    <property type="match status" value="1"/>
</dbReference>
<reference evidence="2" key="2">
    <citation type="journal article" date="2022" name="Microbiol. Resour. Announc.">
        <title>Metagenome Sequencing to Explore Phylogenomics of Terrestrial Cyanobacteria.</title>
        <authorList>
            <person name="Ward R.D."/>
            <person name="Stajich J.E."/>
            <person name="Johansen J.R."/>
            <person name="Huntemann M."/>
            <person name="Clum A."/>
            <person name="Foster B."/>
            <person name="Foster B."/>
            <person name="Roux S."/>
            <person name="Palaniappan K."/>
            <person name="Varghese N."/>
            <person name="Mukherjee S."/>
            <person name="Reddy T.B.K."/>
            <person name="Daum C."/>
            <person name="Copeland A."/>
            <person name="Chen I.A."/>
            <person name="Ivanova N.N."/>
            <person name="Kyrpides N.C."/>
            <person name="Shapiro N."/>
            <person name="Eloe-Fadrosh E.A."/>
            <person name="Pietrasiak N."/>
        </authorList>
    </citation>
    <scope>NUCLEOTIDE SEQUENCE</scope>
    <source>
        <strain evidence="2">JT2-VF2</strain>
    </source>
</reference>
<dbReference type="InterPro" id="IPR008984">
    <property type="entry name" value="SMAD_FHA_dom_sf"/>
</dbReference>
<organism evidence="2 3">
    <name type="scientific">Mojavia pulchra JT2-VF2</name>
    <dbReference type="NCBI Taxonomy" id="287848"/>
    <lineage>
        <taxon>Bacteria</taxon>
        <taxon>Bacillati</taxon>
        <taxon>Cyanobacteriota</taxon>
        <taxon>Cyanophyceae</taxon>
        <taxon>Nostocales</taxon>
        <taxon>Nostocaceae</taxon>
    </lineage>
</organism>
<sequence>MQIQLTWIDPNTEERREPLLETPVAIGRQFQIMPQQYNEQRVSRLVIEDDLVADYHVLIDWQNQELIITDQDTNSGIKINDVQVKTGSLRDGDRITIGACEIVVNFAAQTTWECDRQVGFLFKRRCGRTDRTGCPHCNDSYENDYAYYSEYGYYRSGAWGSDYYDNRDAYSYDPQTGNVEFTEADSVSLENERYDDFESNMGAS</sequence>
<feature type="domain" description="FHA" evidence="1">
    <location>
        <begin position="24"/>
        <end position="84"/>
    </location>
</feature>
<proteinExistence type="predicted"/>
<dbReference type="Proteomes" id="UP000715781">
    <property type="component" value="Unassembled WGS sequence"/>
</dbReference>
<dbReference type="AlphaFoldDB" id="A0A951UGA9"/>
<evidence type="ECO:0000313" key="2">
    <source>
        <dbReference type="EMBL" id="MBW4560735.1"/>
    </source>
</evidence>
<evidence type="ECO:0000313" key="3">
    <source>
        <dbReference type="Proteomes" id="UP000715781"/>
    </source>
</evidence>
<accession>A0A951UGA9</accession>
<protein>
    <submittedName>
        <fullName evidence="2">FHA domain-containing protein</fullName>
    </submittedName>
</protein>
<dbReference type="PROSITE" id="PS50006">
    <property type="entry name" value="FHA_DOMAIN"/>
    <property type="match status" value="1"/>
</dbReference>
<dbReference type="InterPro" id="IPR000253">
    <property type="entry name" value="FHA_dom"/>
</dbReference>
<dbReference type="CDD" id="cd00060">
    <property type="entry name" value="FHA"/>
    <property type="match status" value="1"/>
</dbReference>
<evidence type="ECO:0000259" key="1">
    <source>
        <dbReference type="PROSITE" id="PS50006"/>
    </source>
</evidence>
<dbReference type="Gene3D" id="2.60.200.20">
    <property type="match status" value="1"/>
</dbReference>
<reference evidence="2" key="1">
    <citation type="submission" date="2021-05" db="EMBL/GenBank/DDBJ databases">
        <authorList>
            <person name="Pietrasiak N."/>
            <person name="Ward R."/>
            <person name="Stajich J.E."/>
            <person name="Kurbessoian T."/>
        </authorList>
    </citation>
    <scope>NUCLEOTIDE SEQUENCE</scope>
    <source>
        <strain evidence="2">JT2-VF2</strain>
    </source>
</reference>
<gene>
    <name evidence="2" type="ORF">KME32_06160</name>
</gene>
<name>A0A951UGA9_9NOST</name>
<dbReference type="EMBL" id="JAHHHN010000003">
    <property type="protein sequence ID" value="MBW4560735.1"/>
    <property type="molecule type" value="Genomic_DNA"/>
</dbReference>
<comment type="caution">
    <text evidence="2">The sequence shown here is derived from an EMBL/GenBank/DDBJ whole genome shotgun (WGS) entry which is preliminary data.</text>
</comment>
<dbReference type="SUPFAM" id="SSF49879">
    <property type="entry name" value="SMAD/FHA domain"/>
    <property type="match status" value="1"/>
</dbReference>